<evidence type="ECO:0000256" key="1">
    <source>
        <dbReference type="SAM" id="MobiDB-lite"/>
    </source>
</evidence>
<reference evidence="2 3" key="1">
    <citation type="journal article" name="Sci. Rep.">
        <title>Genome-scale phylogenetic analyses confirm Olpidium as the closest living zoosporic fungus to the non-flagellated, terrestrial fungi.</title>
        <authorList>
            <person name="Chang Y."/>
            <person name="Rochon D."/>
            <person name="Sekimoto S."/>
            <person name="Wang Y."/>
            <person name="Chovatia M."/>
            <person name="Sandor L."/>
            <person name="Salamov A."/>
            <person name="Grigoriev I.V."/>
            <person name="Stajich J.E."/>
            <person name="Spatafora J.W."/>
        </authorList>
    </citation>
    <scope>NUCLEOTIDE SEQUENCE [LARGE SCALE GENOMIC DNA]</scope>
    <source>
        <strain evidence="2">S191</strain>
    </source>
</reference>
<gene>
    <name evidence="2" type="ORF">BJ554DRAFT_5992</name>
</gene>
<protein>
    <submittedName>
        <fullName evidence="2">Uncharacterized protein</fullName>
    </submittedName>
</protein>
<dbReference type="Proteomes" id="UP000673691">
    <property type="component" value="Unassembled WGS sequence"/>
</dbReference>
<feature type="compositionally biased region" description="Basic and acidic residues" evidence="1">
    <location>
        <begin position="137"/>
        <end position="148"/>
    </location>
</feature>
<keyword evidence="3" id="KW-1185">Reference proteome</keyword>
<feature type="non-terminal residue" evidence="2">
    <location>
        <position position="171"/>
    </location>
</feature>
<evidence type="ECO:0000313" key="3">
    <source>
        <dbReference type="Proteomes" id="UP000673691"/>
    </source>
</evidence>
<dbReference type="EMBL" id="JAEFCI010000337">
    <property type="protein sequence ID" value="KAG5463623.1"/>
    <property type="molecule type" value="Genomic_DNA"/>
</dbReference>
<accession>A0A8H8A2T3</accession>
<feature type="region of interest" description="Disordered" evidence="1">
    <location>
        <begin position="103"/>
        <end position="171"/>
    </location>
</feature>
<comment type="caution">
    <text evidence="2">The sequence shown here is derived from an EMBL/GenBank/DDBJ whole genome shotgun (WGS) entry which is preliminary data.</text>
</comment>
<organism evidence="2 3">
    <name type="scientific">Olpidium bornovanus</name>
    <dbReference type="NCBI Taxonomy" id="278681"/>
    <lineage>
        <taxon>Eukaryota</taxon>
        <taxon>Fungi</taxon>
        <taxon>Fungi incertae sedis</taxon>
        <taxon>Olpidiomycota</taxon>
        <taxon>Olpidiomycotina</taxon>
        <taxon>Olpidiomycetes</taxon>
        <taxon>Olpidiales</taxon>
        <taxon>Olpidiaceae</taxon>
        <taxon>Olpidium</taxon>
    </lineage>
</organism>
<proteinExistence type="predicted"/>
<feature type="compositionally biased region" description="Basic residues" evidence="1">
    <location>
        <begin position="149"/>
        <end position="159"/>
    </location>
</feature>
<sequence length="171" mass="18798">MHAANGPRVPACAFSRVKCECTLSPTSSVNALSLTNALVTGSAKRSDRRHFAPSAWKTLPVPTLQGRHLHPLSPPPPPYWRSTSVSGDTAFLRRCFRARFFRAARPPPPSPRPGQRGAARLVSRRANTAAGRRRKYGFAERDRPEGVRRGRQNRGHRLHGVGSAVRPRGPS</sequence>
<evidence type="ECO:0000313" key="2">
    <source>
        <dbReference type="EMBL" id="KAG5463623.1"/>
    </source>
</evidence>
<dbReference type="AlphaFoldDB" id="A0A8H8A2T3"/>
<name>A0A8H8A2T3_9FUNG</name>